<dbReference type="EMBL" id="BGPR01125155">
    <property type="protein sequence ID" value="GBN31461.1"/>
    <property type="molecule type" value="Genomic_DNA"/>
</dbReference>
<sequence>MGRYISSNEAVWRTLNFPNHERHPTVIHLSVHLESAQRVYFTIENSAQRAHAHEETTHISFFRLCNQDEFARIVLHIEVLKQYTI</sequence>
<evidence type="ECO:0000313" key="1">
    <source>
        <dbReference type="EMBL" id="GBM14806.1"/>
    </source>
</evidence>
<keyword evidence="4" id="KW-1185">Reference proteome</keyword>
<dbReference type="EMBL" id="BGPR01125157">
    <property type="protein sequence ID" value="GBN31471.1"/>
    <property type="molecule type" value="Genomic_DNA"/>
</dbReference>
<dbReference type="EMBL" id="BGPR01166399">
    <property type="protein sequence ID" value="GBM14806.1"/>
    <property type="molecule type" value="Genomic_DNA"/>
</dbReference>
<evidence type="ECO:0000313" key="2">
    <source>
        <dbReference type="EMBL" id="GBN31461.1"/>
    </source>
</evidence>
<dbReference type="AlphaFoldDB" id="A0A4Y2DFJ8"/>
<name>A0A4Y2DFJ8_ARAVE</name>
<accession>A0A4Y2DFJ8</accession>
<proteinExistence type="predicted"/>
<gene>
    <name evidence="3" type="ORF">AVEN_108671_1</name>
    <name evidence="2" type="ORF">AVEN_76575_1</name>
    <name evidence="1" type="ORF">AVEN_98502_1</name>
</gene>
<dbReference type="OrthoDB" id="8121869at2759"/>
<evidence type="ECO:0000313" key="4">
    <source>
        <dbReference type="Proteomes" id="UP000499080"/>
    </source>
</evidence>
<reference evidence="1 4" key="1">
    <citation type="journal article" date="2019" name="Sci. Rep.">
        <title>Orb-weaving spider Araneus ventricosus genome elucidates the spidroin gene catalogue.</title>
        <authorList>
            <person name="Kono N."/>
            <person name="Nakamura H."/>
            <person name="Ohtoshi R."/>
            <person name="Moran D.A.P."/>
            <person name="Shinohara A."/>
            <person name="Yoshida Y."/>
            <person name="Fujiwara M."/>
            <person name="Mori M."/>
            <person name="Tomita M."/>
            <person name="Arakawa K."/>
        </authorList>
    </citation>
    <scope>NUCLEOTIDE SEQUENCE [LARGE SCALE GENOMIC DNA]</scope>
</reference>
<comment type="caution">
    <text evidence="1">The sequence shown here is derived from an EMBL/GenBank/DDBJ whole genome shotgun (WGS) entry which is preliminary data.</text>
</comment>
<evidence type="ECO:0000313" key="3">
    <source>
        <dbReference type="EMBL" id="GBN31471.1"/>
    </source>
</evidence>
<protein>
    <submittedName>
        <fullName evidence="1">Uncharacterized protein</fullName>
    </submittedName>
</protein>
<organism evidence="1 4">
    <name type="scientific">Araneus ventricosus</name>
    <name type="common">Orbweaver spider</name>
    <name type="synonym">Epeira ventricosa</name>
    <dbReference type="NCBI Taxonomy" id="182803"/>
    <lineage>
        <taxon>Eukaryota</taxon>
        <taxon>Metazoa</taxon>
        <taxon>Ecdysozoa</taxon>
        <taxon>Arthropoda</taxon>
        <taxon>Chelicerata</taxon>
        <taxon>Arachnida</taxon>
        <taxon>Araneae</taxon>
        <taxon>Araneomorphae</taxon>
        <taxon>Entelegynae</taxon>
        <taxon>Araneoidea</taxon>
        <taxon>Araneidae</taxon>
        <taxon>Araneus</taxon>
    </lineage>
</organism>
<dbReference type="Proteomes" id="UP000499080">
    <property type="component" value="Unassembled WGS sequence"/>
</dbReference>